<dbReference type="GeneID" id="112462907"/>
<evidence type="ECO:0000256" key="1">
    <source>
        <dbReference type="ARBA" id="ARBA00011764"/>
    </source>
</evidence>
<comment type="function">
    <text evidence="5">Involved in transvection phenomena (= synapsis-dependent gene expression), where the synaptic pairing of chromosomes carrying genes with which zeste interacts influences the expression of these genes. Zeste binds to DNA and stimulates transcription from a nearby promoter.</text>
</comment>
<name>A0A6J1QV00_9HYME</name>
<feature type="domain" description="Myb/SANT-like DNA-binding" evidence="6">
    <location>
        <begin position="11"/>
        <end position="81"/>
    </location>
</feature>
<sequence length="117" mass="13750">MASKEKSSKSKPYTSMEKKVFLQILDKYKHVIKVKKNDGTTLKDKDVAWCEICNEFNQSTLRCHERTVQHVKKLWAKARSTRSINKGETRTHGNGWRTYHRKQEQKLILTLPTVHPI</sequence>
<accession>A0A6J1QV00</accession>
<evidence type="ECO:0000256" key="2">
    <source>
        <dbReference type="ARBA" id="ARBA00016807"/>
    </source>
</evidence>
<protein>
    <recommendedName>
        <fullName evidence="2">Regulatory protein zeste</fullName>
    </recommendedName>
</protein>
<dbReference type="OrthoDB" id="7699612at2759"/>
<gene>
    <name evidence="8" type="primary">LOC112462907</name>
</gene>
<proteinExistence type="predicted"/>
<dbReference type="AlphaFoldDB" id="A0A6J1QV00"/>
<evidence type="ECO:0000313" key="7">
    <source>
        <dbReference type="Proteomes" id="UP000504618"/>
    </source>
</evidence>
<dbReference type="InterPro" id="IPR028002">
    <property type="entry name" value="Myb_DNA-bind_5"/>
</dbReference>
<keyword evidence="7" id="KW-1185">Reference proteome</keyword>
<dbReference type="RefSeq" id="XP_024884741.1">
    <property type="nucleotide sequence ID" value="XM_025028973.1"/>
</dbReference>
<dbReference type="Proteomes" id="UP000504618">
    <property type="component" value="Unplaced"/>
</dbReference>
<comment type="subunit">
    <text evidence="1">Self-associates forming complexes of several hundred monomers.</text>
</comment>
<evidence type="ECO:0000313" key="8">
    <source>
        <dbReference type="RefSeq" id="XP_024884741.1"/>
    </source>
</evidence>
<keyword evidence="4" id="KW-0804">Transcription</keyword>
<organism evidence="7 8">
    <name type="scientific">Temnothorax curvispinosus</name>
    <dbReference type="NCBI Taxonomy" id="300111"/>
    <lineage>
        <taxon>Eukaryota</taxon>
        <taxon>Metazoa</taxon>
        <taxon>Ecdysozoa</taxon>
        <taxon>Arthropoda</taxon>
        <taxon>Hexapoda</taxon>
        <taxon>Insecta</taxon>
        <taxon>Pterygota</taxon>
        <taxon>Neoptera</taxon>
        <taxon>Endopterygota</taxon>
        <taxon>Hymenoptera</taxon>
        <taxon>Apocrita</taxon>
        <taxon>Aculeata</taxon>
        <taxon>Formicoidea</taxon>
        <taxon>Formicidae</taxon>
        <taxon>Myrmicinae</taxon>
        <taxon>Temnothorax</taxon>
    </lineage>
</organism>
<evidence type="ECO:0000256" key="3">
    <source>
        <dbReference type="ARBA" id="ARBA00023015"/>
    </source>
</evidence>
<evidence type="ECO:0000256" key="4">
    <source>
        <dbReference type="ARBA" id="ARBA00023163"/>
    </source>
</evidence>
<evidence type="ECO:0000256" key="5">
    <source>
        <dbReference type="ARBA" id="ARBA00025466"/>
    </source>
</evidence>
<evidence type="ECO:0000259" key="6">
    <source>
        <dbReference type="Pfam" id="PF13873"/>
    </source>
</evidence>
<dbReference type="Pfam" id="PF13873">
    <property type="entry name" value="Myb_DNA-bind_5"/>
    <property type="match status" value="1"/>
</dbReference>
<reference evidence="8" key="1">
    <citation type="submission" date="2025-08" db="UniProtKB">
        <authorList>
            <consortium name="RefSeq"/>
        </authorList>
    </citation>
    <scope>IDENTIFICATION</scope>
    <source>
        <tissue evidence="8">Whole body</tissue>
    </source>
</reference>
<keyword evidence="3" id="KW-0805">Transcription regulation</keyword>